<keyword evidence="7 20" id="KW-0540">Nuclease</keyword>
<evidence type="ECO:0000256" key="17">
    <source>
        <dbReference type="PIRSR" id="PIRSR606309-1"/>
    </source>
</evidence>
<dbReference type="AlphaFoldDB" id="A0A2W2AUN2"/>
<accession>A0A2W2AUN2</accession>
<dbReference type="Gene3D" id="3.30.420.10">
    <property type="entry name" value="Ribonuclease H-like superfamily/Ribonuclease H"/>
    <property type="match status" value="1"/>
</dbReference>
<evidence type="ECO:0000256" key="11">
    <source>
        <dbReference type="ARBA" id="ARBA00022842"/>
    </source>
</evidence>
<feature type="active site" description="Proton acceptor" evidence="17">
    <location>
        <position position="150"/>
    </location>
</feature>
<evidence type="ECO:0000256" key="13">
    <source>
        <dbReference type="ARBA" id="ARBA00023211"/>
    </source>
</evidence>
<dbReference type="GO" id="GO:0003677">
    <property type="term" value="F:DNA binding"/>
    <property type="evidence" value="ECO:0007669"/>
    <property type="project" value="InterPro"/>
</dbReference>
<reference evidence="23" key="1">
    <citation type="submission" date="2018-06" db="EMBL/GenBank/DDBJ databases">
        <title>Aestuariibacter litoralis strain KCTC 52945T.</title>
        <authorList>
            <person name="Li X."/>
            <person name="Salam N."/>
            <person name="Li J.-L."/>
            <person name="Chen Y.-M."/>
            <person name="Yang Z.-W."/>
            <person name="Zhang L.-Y."/>
            <person name="Han M.-X."/>
            <person name="Xiao M."/>
            <person name="Li W.-J."/>
        </authorList>
    </citation>
    <scope>NUCLEOTIDE SEQUENCE [LARGE SCALE GENOMIC DNA]</scope>
    <source>
        <strain evidence="23">KCTC 52945</strain>
    </source>
</reference>
<dbReference type="RefSeq" id="WP_111197875.1">
    <property type="nucleotide sequence ID" value="NZ_QKVK01000003.1"/>
</dbReference>
<dbReference type="GO" id="GO:0008408">
    <property type="term" value="F:3'-5' exonuclease activity"/>
    <property type="evidence" value="ECO:0007669"/>
    <property type="project" value="TreeGrafter"/>
</dbReference>
<feature type="binding site" evidence="18">
    <location>
        <position position="7"/>
    </location>
    <ligand>
        <name>substrate</name>
    </ligand>
</feature>
<dbReference type="Proteomes" id="UP000248795">
    <property type="component" value="Unassembled WGS sequence"/>
</dbReference>
<evidence type="ECO:0000259" key="21">
    <source>
        <dbReference type="SMART" id="SM00479"/>
    </source>
</evidence>
<evidence type="ECO:0000256" key="14">
    <source>
        <dbReference type="ARBA" id="ARBA00025483"/>
    </source>
</evidence>
<comment type="subunit">
    <text evidence="15 20">DNA polymerase III contains a core (composed of alpha, epsilon and theta chains) that associates with a tau subunit. This core dimerizes to form the POLIII' complex. PolIII' associates with the gamma complex (composed of gamma, delta, delta', psi and chi chains) and with the beta chain to form the complete DNA polymerase III complex.</text>
</comment>
<comment type="catalytic activity">
    <reaction evidence="16 20">
        <text>DNA(n) + a 2'-deoxyribonucleoside 5'-triphosphate = DNA(n+1) + diphosphate</text>
        <dbReference type="Rhea" id="RHEA:22508"/>
        <dbReference type="Rhea" id="RHEA-COMP:17339"/>
        <dbReference type="Rhea" id="RHEA-COMP:17340"/>
        <dbReference type="ChEBI" id="CHEBI:33019"/>
        <dbReference type="ChEBI" id="CHEBI:61560"/>
        <dbReference type="ChEBI" id="CHEBI:173112"/>
        <dbReference type="EC" id="2.7.7.7"/>
    </reaction>
</comment>
<evidence type="ECO:0000256" key="1">
    <source>
        <dbReference type="ARBA" id="ARBA00001936"/>
    </source>
</evidence>
<evidence type="ECO:0000256" key="20">
    <source>
        <dbReference type="RuleBase" id="RU364087"/>
    </source>
</evidence>
<evidence type="ECO:0000256" key="6">
    <source>
        <dbReference type="ARBA" id="ARBA00022705"/>
    </source>
</evidence>
<evidence type="ECO:0000256" key="10">
    <source>
        <dbReference type="ARBA" id="ARBA00022839"/>
    </source>
</evidence>
<dbReference type="InterPro" id="IPR006054">
    <property type="entry name" value="DnaQ"/>
</dbReference>
<keyword evidence="4 20" id="KW-0808">Transferase</keyword>
<dbReference type="GO" id="GO:0045004">
    <property type="term" value="P:DNA replication proofreading"/>
    <property type="evidence" value="ECO:0007669"/>
    <property type="project" value="TreeGrafter"/>
</dbReference>
<evidence type="ECO:0000256" key="19">
    <source>
        <dbReference type="PIRSR" id="PIRSR606309-3"/>
    </source>
</evidence>
<feature type="binding site" evidence="18">
    <location>
        <position position="57"/>
    </location>
    <ligand>
        <name>substrate</name>
    </ligand>
</feature>
<dbReference type="EMBL" id="QKVK01000003">
    <property type="protein sequence ID" value="PZF77432.1"/>
    <property type="molecule type" value="Genomic_DNA"/>
</dbReference>
<evidence type="ECO:0000256" key="15">
    <source>
        <dbReference type="ARBA" id="ARBA00026073"/>
    </source>
</evidence>
<comment type="caution">
    <text evidence="22">The sequence shown here is derived from an EMBL/GenBank/DDBJ whole genome shotgun (WGS) entry which is preliminary data.</text>
</comment>
<dbReference type="NCBIfam" id="TIGR01406">
    <property type="entry name" value="dnaQ_proteo"/>
    <property type="match status" value="1"/>
</dbReference>
<dbReference type="InterPro" id="IPR013520">
    <property type="entry name" value="Ribonucl_H"/>
</dbReference>
<feature type="binding site" evidence="19">
    <location>
        <position position="9"/>
    </location>
    <ligand>
        <name>a divalent metal cation</name>
        <dbReference type="ChEBI" id="CHEBI:60240"/>
        <label>1</label>
        <note>catalytic</note>
    </ligand>
</feature>
<evidence type="ECO:0000256" key="16">
    <source>
        <dbReference type="ARBA" id="ARBA00049244"/>
    </source>
</evidence>
<organism evidence="22 23">
    <name type="scientific">Aestuariivirga litoralis</name>
    <dbReference type="NCBI Taxonomy" id="2650924"/>
    <lineage>
        <taxon>Bacteria</taxon>
        <taxon>Pseudomonadati</taxon>
        <taxon>Pseudomonadota</taxon>
        <taxon>Alphaproteobacteria</taxon>
        <taxon>Hyphomicrobiales</taxon>
        <taxon>Aestuariivirgaceae</taxon>
        <taxon>Aestuariivirga</taxon>
    </lineage>
</organism>
<dbReference type="SMART" id="SM00479">
    <property type="entry name" value="EXOIII"/>
    <property type="match status" value="1"/>
</dbReference>
<feature type="domain" description="Exonuclease" evidence="21">
    <location>
        <begin position="2"/>
        <end position="172"/>
    </location>
</feature>
<comment type="cofactor">
    <cofactor evidence="1 20">
        <name>Mn(2+)</name>
        <dbReference type="ChEBI" id="CHEBI:29035"/>
    </cofactor>
</comment>
<dbReference type="NCBIfam" id="NF004316">
    <property type="entry name" value="PRK05711.1"/>
    <property type="match status" value="1"/>
</dbReference>
<dbReference type="NCBIfam" id="TIGR00573">
    <property type="entry name" value="dnaq"/>
    <property type="match status" value="1"/>
</dbReference>
<evidence type="ECO:0000313" key="23">
    <source>
        <dbReference type="Proteomes" id="UP000248795"/>
    </source>
</evidence>
<dbReference type="SUPFAM" id="SSF53098">
    <property type="entry name" value="Ribonuclease H-like"/>
    <property type="match status" value="1"/>
</dbReference>
<feature type="binding site" evidence="18">
    <location>
        <position position="9"/>
    </location>
    <ligand>
        <name>substrate</name>
    </ligand>
</feature>
<keyword evidence="11 19" id="KW-0460">Magnesium</keyword>
<keyword evidence="5 20" id="KW-0548">Nucleotidyltransferase</keyword>
<evidence type="ECO:0000256" key="9">
    <source>
        <dbReference type="ARBA" id="ARBA00022801"/>
    </source>
</evidence>
<comment type="function">
    <text evidence="14 20">DNA polymerase III is a complex, multichain enzyme responsible for most of the replicative synthesis in bacteria. The epsilon subunit contain the editing function and is a proofreading 3'-5' exonuclease.</text>
</comment>
<keyword evidence="12 20" id="KW-0239">DNA-directed DNA polymerase</keyword>
<protein>
    <recommendedName>
        <fullName evidence="3 20">DNA polymerase III subunit epsilon</fullName>
        <ecNumber evidence="2 20">2.7.7.7</ecNumber>
    </recommendedName>
</protein>
<keyword evidence="23" id="KW-1185">Reference proteome</keyword>
<comment type="cofactor">
    <cofactor evidence="19">
        <name>Mg(2+)</name>
        <dbReference type="ChEBI" id="CHEBI:18420"/>
    </cofactor>
    <cofactor evidence="19">
        <name>Mn(2+)</name>
        <dbReference type="ChEBI" id="CHEBI:29035"/>
    </cofactor>
    <text evidence="19">Binds 2 divalent metal cations. Magnesium or manganese.</text>
</comment>
<keyword evidence="9 20" id="KW-0378">Hydrolase</keyword>
<evidence type="ECO:0000256" key="4">
    <source>
        <dbReference type="ARBA" id="ARBA00022679"/>
    </source>
</evidence>
<sequence>MREIILDTETTGLDPATGDRIVEIGAVELLNHLPTGRTFHVYINPERDMPKEAEAVHGLSSAFLKDKPVFGAIAQDFLQFIGEDVLIIHNASFDMAFINAELGFLRMPAIPPERVIDTLHIARQKHPGAGNSLDALCRRYGIDNSKRSKHGALLDSELLAEVYLELIGGRQTALVLEAAVTRKAAAVVATQLAQQRSVPLPSRLTESERIAHAAFVAELGDQALWKQGLN</sequence>
<dbReference type="InterPro" id="IPR036397">
    <property type="entry name" value="RNaseH_sf"/>
</dbReference>
<keyword evidence="13 19" id="KW-0464">Manganese</keyword>
<dbReference type="InterPro" id="IPR012337">
    <property type="entry name" value="RNaseH-like_sf"/>
</dbReference>
<dbReference type="Pfam" id="PF00929">
    <property type="entry name" value="RNase_T"/>
    <property type="match status" value="1"/>
</dbReference>
<gene>
    <name evidence="20" type="primary">dnaQ</name>
    <name evidence="22" type="ORF">DK847_08920</name>
</gene>
<feature type="binding site" evidence="18">
    <location>
        <position position="155"/>
    </location>
    <ligand>
        <name>substrate</name>
    </ligand>
</feature>
<evidence type="ECO:0000256" key="8">
    <source>
        <dbReference type="ARBA" id="ARBA00022723"/>
    </source>
</evidence>
<keyword evidence="6 20" id="KW-0235">DNA replication</keyword>
<keyword evidence="10 20" id="KW-0269">Exonuclease</keyword>
<keyword evidence="8 19" id="KW-0479">Metal-binding</keyword>
<proteinExistence type="predicted"/>
<dbReference type="PANTHER" id="PTHR30231:SF41">
    <property type="entry name" value="DNA POLYMERASE III SUBUNIT EPSILON"/>
    <property type="match status" value="1"/>
</dbReference>
<evidence type="ECO:0000256" key="7">
    <source>
        <dbReference type="ARBA" id="ARBA00022722"/>
    </source>
</evidence>
<dbReference type="GO" id="GO:0003887">
    <property type="term" value="F:DNA-directed DNA polymerase activity"/>
    <property type="evidence" value="ECO:0007669"/>
    <property type="project" value="UniProtKB-KW"/>
</dbReference>
<feature type="binding site" evidence="19">
    <location>
        <position position="155"/>
    </location>
    <ligand>
        <name>a divalent metal cation</name>
        <dbReference type="ChEBI" id="CHEBI:60240"/>
        <label>1</label>
        <note>catalytic</note>
    </ligand>
</feature>
<dbReference type="FunFam" id="3.30.420.10:FF:000012">
    <property type="entry name" value="DNA polymerase III subunit epsilon"/>
    <property type="match status" value="1"/>
</dbReference>
<evidence type="ECO:0000256" key="3">
    <source>
        <dbReference type="ARBA" id="ARBA00020352"/>
    </source>
</evidence>
<feature type="binding site" evidence="19">
    <location>
        <position position="7"/>
    </location>
    <ligand>
        <name>a divalent metal cation</name>
        <dbReference type="ChEBI" id="CHEBI:60240"/>
        <label>1</label>
        <note>catalytic</note>
    </ligand>
</feature>
<name>A0A2W2AUN2_9HYPH</name>
<feature type="binding site" evidence="18">
    <location>
        <position position="52"/>
    </location>
    <ligand>
        <name>substrate</name>
    </ligand>
</feature>
<evidence type="ECO:0000256" key="2">
    <source>
        <dbReference type="ARBA" id="ARBA00012417"/>
    </source>
</evidence>
<evidence type="ECO:0000256" key="18">
    <source>
        <dbReference type="PIRSR" id="PIRSR606309-2"/>
    </source>
</evidence>
<dbReference type="GO" id="GO:0005829">
    <property type="term" value="C:cytosol"/>
    <property type="evidence" value="ECO:0007669"/>
    <property type="project" value="TreeGrafter"/>
</dbReference>
<dbReference type="CDD" id="cd06131">
    <property type="entry name" value="DNA_pol_III_epsilon_Ecoli_like"/>
    <property type="match status" value="1"/>
</dbReference>
<evidence type="ECO:0000256" key="5">
    <source>
        <dbReference type="ARBA" id="ARBA00022695"/>
    </source>
</evidence>
<dbReference type="EC" id="2.7.7.7" evidence="2 20"/>
<dbReference type="InterPro" id="IPR006309">
    <property type="entry name" value="DnaQ_proteo"/>
</dbReference>
<evidence type="ECO:0000313" key="22">
    <source>
        <dbReference type="EMBL" id="PZF77432.1"/>
    </source>
</evidence>
<dbReference type="PANTHER" id="PTHR30231">
    <property type="entry name" value="DNA POLYMERASE III SUBUNIT EPSILON"/>
    <property type="match status" value="1"/>
</dbReference>
<dbReference type="GO" id="GO:0046872">
    <property type="term" value="F:metal ion binding"/>
    <property type="evidence" value="ECO:0007669"/>
    <property type="project" value="UniProtKB-KW"/>
</dbReference>
<evidence type="ECO:0000256" key="12">
    <source>
        <dbReference type="ARBA" id="ARBA00022932"/>
    </source>
</evidence>